<name>A0A9Q0FGT2_9ROSI</name>
<dbReference type="Proteomes" id="UP001141552">
    <property type="component" value="Unassembled WGS sequence"/>
</dbReference>
<reference evidence="1" key="1">
    <citation type="submission" date="2022-02" db="EMBL/GenBank/DDBJ databases">
        <authorList>
            <person name="Henning P.M."/>
            <person name="McCubbin A.G."/>
            <person name="Shore J.S."/>
        </authorList>
    </citation>
    <scope>NUCLEOTIDE SEQUENCE</scope>
    <source>
        <strain evidence="1">F60SS</strain>
        <tissue evidence="1">Leaves</tissue>
    </source>
</reference>
<accession>A0A9Q0FGT2</accession>
<proteinExistence type="predicted"/>
<reference evidence="1" key="2">
    <citation type="journal article" date="2023" name="Plants (Basel)">
        <title>Annotation of the Turnera subulata (Passifloraceae) Draft Genome Reveals the S-Locus Evolved after the Divergence of Turneroideae from Passifloroideae in a Stepwise Manner.</title>
        <authorList>
            <person name="Henning P.M."/>
            <person name="Roalson E.H."/>
            <person name="Mir W."/>
            <person name="McCubbin A.G."/>
            <person name="Shore J.S."/>
        </authorList>
    </citation>
    <scope>NUCLEOTIDE SEQUENCE</scope>
    <source>
        <strain evidence="1">F60SS</strain>
    </source>
</reference>
<sequence>MTSATAIIMKMNRVLSDSKLAKTSRLEKKAMRALERQSPILQQQLGPACLWASCPVRTKIPAPITEPNPNQVRSHQVRQRFMSFSLCFRSSPISMASSDRLMRRSLKRKHVRLCIVYES</sequence>
<keyword evidence="2" id="KW-1185">Reference proteome</keyword>
<dbReference type="EMBL" id="JAKUCV010005434">
    <property type="protein sequence ID" value="KAJ4831198.1"/>
    <property type="molecule type" value="Genomic_DNA"/>
</dbReference>
<dbReference type="OrthoDB" id="10652900at2759"/>
<dbReference type="AlphaFoldDB" id="A0A9Q0FGT2"/>
<gene>
    <name evidence="1" type="ORF">Tsubulata_007574</name>
</gene>
<comment type="caution">
    <text evidence="1">The sequence shown here is derived from an EMBL/GenBank/DDBJ whole genome shotgun (WGS) entry which is preliminary data.</text>
</comment>
<organism evidence="1 2">
    <name type="scientific">Turnera subulata</name>
    <dbReference type="NCBI Taxonomy" id="218843"/>
    <lineage>
        <taxon>Eukaryota</taxon>
        <taxon>Viridiplantae</taxon>
        <taxon>Streptophyta</taxon>
        <taxon>Embryophyta</taxon>
        <taxon>Tracheophyta</taxon>
        <taxon>Spermatophyta</taxon>
        <taxon>Magnoliopsida</taxon>
        <taxon>eudicotyledons</taxon>
        <taxon>Gunneridae</taxon>
        <taxon>Pentapetalae</taxon>
        <taxon>rosids</taxon>
        <taxon>fabids</taxon>
        <taxon>Malpighiales</taxon>
        <taxon>Passifloraceae</taxon>
        <taxon>Turnera</taxon>
    </lineage>
</organism>
<protein>
    <submittedName>
        <fullName evidence="1">Uncharacterized protein</fullName>
    </submittedName>
</protein>
<evidence type="ECO:0000313" key="1">
    <source>
        <dbReference type="EMBL" id="KAJ4831198.1"/>
    </source>
</evidence>
<evidence type="ECO:0000313" key="2">
    <source>
        <dbReference type="Proteomes" id="UP001141552"/>
    </source>
</evidence>